<gene>
    <name evidence="2" type="ORF">E1091_07500</name>
</gene>
<evidence type="ECO:0000256" key="1">
    <source>
        <dbReference type="SAM" id="MobiDB-lite"/>
    </source>
</evidence>
<evidence type="ECO:0008006" key="4">
    <source>
        <dbReference type="Google" id="ProtNLM"/>
    </source>
</evidence>
<feature type="region of interest" description="Disordered" evidence="1">
    <location>
        <begin position="152"/>
        <end position="214"/>
    </location>
</feature>
<keyword evidence="3" id="KW-1185">Reference proteome</keyword>
<accession>A0ABY2DIA4</accession>
<sequence>MSGGEQGVAHRVLRPCDRNTWERLIRGARLGGLIKGSGKAGKEGRTTRGGVSAGYFLGVALAIASYANPDGSEVRPGGARLIVDTEIDPKIVRAVVRFLVDVGLLQLVRRSRSRGSADEYRLTEPSDLRESMTILEGQEYRDALEVERLKASGKPRTVATGPSAVQGPQASAEVAVQGPPAPVDDPRTGACGPAVLGPQATPTYPWGKNPPSPT</sequence>
<evidence type="ECO:0000313" key="2">
    <source>
        <dbReference type="EMBL" id="TDB98713.1"/>
    </source>
</evidence>
<reference evidence="2 3" key="1">
    <citation type="submission" date="2019-02" db="EMBL/GenBank/DDBJ databases">
        <title>Draft genome sequences of novel Actinobacteria.</title>
        <authorList>
            <person name="Sahin N."/>
            <person name="Ay H."/>
            <person name="Saygin H."/>
        </authorList>
    </citation>
    <scope>NUCLEOTIDE SEQUENCE [LARGE SCALE GENOMIC DNA]</scope>
    <source>
        <strain evidence="2 3">JCM 30529</strain>
    </source>
</reference>
<organism evidence="2 3">
    <name type="scientific">Micromonospora fluostatini</name>
    <dbReference type="NCBI Taxonomy" id="1629071"/>
    <lineage>
        <taxon>Bacteria</taxon>
        <taxon>Bacillati</taxon>
        <taxon>Actinomycetota</taxon>
        <taxon>Actinomycetes</taxon>
        <taxon>Micromonosporales</taxon>
        <taxon>Micromonosporaceae</taxon>
        <taxon>Micromonospora</taxon>
    </lineage>
</organism>
<name>A0ABY2DIA4_9ACTN</name>
<dbReference type="EMBL" id="SMKE01000191">
    <property type="protein sequence ID" value="TDB98713.1"/>
    <property type="molecule type" value="Genomic_DNA"/>
</dbReference>
<comment type="caution">
    <text evidence="2">The sequence shown here is derived from an EMBL/GenBank/DDBJ whole genome shotgun (WGS) entry which is preliminary data.</text>
</comment>
<dbReference type="Proteomes" id="UP000295626">
    <property type="component" value="Unassembled WGS sequence"/>
</dbReference>
<feature type="non-terminal residue" evidence="2">
    <location>
        <position position="214"/>
    </location>
</feature>
<protein>
    <recommendedName>
        <fullName evidence="4">DUF2087 domain-containing protein</fullName>
    </recommendedName>
</protein>
<evidence type="ECO:0000313" key="3">
    <source>
        <dbReference type="Proteomes" id="UP000295626"/>
    </source>
</evidence>
<proteinExistence type="predicted"/>